<dbReference type="EMBL" id="QXGA01011706">
    <property type="protein sequence ID" value="KAE9054220.1"/>
    <property type="molecule type" value="Genomic_DNA"/>
</dbReference>
<organism evidence="1 2">
    <name type="scientific">Phytophthora fragariae</name>
    <dbReference type="NCBI Taxonomy" id="53985"/>
    <lineage>
        <taxon>Eukaryota</taxon>
        <taxon>Sar</taxon>
        <taxon>Stramenopiles</taxon>
        <taxon>Oomycota</taxon>
        <taxon>Peronosporomycetes</taxon>
        <taxon>Peronosporales</taxon>
        <taxon>Peronosporaceae</taxon>
        <taxon>Phytophthora</taxon>
    </lineage>
</organism>
<evidence type="ECO:0000313" key="1">
    <source>
        <dbReference type="EMBL" id="KAE9054220.1"/>
    </source>
</evidence>
<evidence type="ECO:0000313" key="2">
    <source>
        <dbReference type="Proteomes" id="UP000440732"/>
    </source>
</evidence>
<accession>A0A6A3P6I8</accession>
<dbReference type="AlphaFoldDB" id="A0A6A3P6I8"/>
<gene>
    <name evidence="1" type="ORF">PF006_g33317</name>
</gene>
<reference evidence="1 2" key="1">
    <citation type="submission" date="2018-08" db="EMBL/GenBank/DDBJ databases">
        <title>Genomic investigation of the strawberry pathogen Phytophthora fragariae indicates pathogenicity is determined by transcriptional variation in three key races.</title>
        <authorList>
            <person name="Adams T.M."/>
            <person name="Armitage A.D."/>
            <person name="Sobczyk M.K."/>
            <person name="Bates H.J."/>
            <person name="Dunwell J.M."/>
            <person name="Nellist C.F."/>
            <person name="Harrison R.J."/>
        </authorList>
    </citation>
    <scope>NUCLEOTIDE SEQUENCE [LARGE SCALE GENOMIC DNA]</scope>
    <source>
        <strain evidence="1 2">NOV-5</strain>
    </source>
</reference>
<sequence length="51" mass="5406">MTVDVRADRFVSSRLFRAQAAASNSQPRVSDTGMCGCVDRFVDIELAGGAA</sequence>
<protein>
    <submittedName>
        <fullName evidence="1">Uncharacterized protein</fullName>
    </submittedName>
</protein>
<proteinExistence type="predicted"/>
<name>A0A6A3P6I8_9STRA</name>
<comment type="caution">
    <text evidence="1">The sequence shown here is derived from an EMBL/GenBank/DDBJ whole genome shotgun (WGS) entry which is preliminary data.</text>
</comment>
<dbReference type="Proteomes" id="UP000440732">
    <property type="component" value="Unassembled WGS sequence"/>
</dbReference>